<dbReference type="SUPFAM" id="SSF48403">
    <property type="entry name" value="Ankyrin repeat"/>
    <property type="match status" value="1"/>
</dbReference>
<feature type="transmembrane region" description="Helical" evidence="8">
    <location>
        <begin position="594"/>
        <end position="617"/>
    </location>
</feature>
<dbReference type="EMBL" id="GEEE01006190">
    <property type="protein sequence ID" value="JAP57035.1"/>
    <property type="molecule type" value="Transcribed_RNA"/>
</dbReference>
<comment type="domain">
    <text evidence="8">The DHHC domain is required for palmitoyltransferase activity.</text>
</comment>
<dbReference type="Pfam" id="PF01529">
    <property type="entry name" value="DHHC"/>
    <property type="match status" value="1"/>
</dbReference>
<dbReference type="Pfam" id="PF00023">
    <property type="entry name" value="Ank"/>
    <property type="match status" value="1"/>
</dbReference>
<dbReference type="AlphaFoldDB" id="A0A0X3PYV7"/>
<evidence type="ECO:0000256" key="1">
    <source>
        <dbReference type="ARBA" id="ARBA00004141"/>
    </source>
</evidence>
<proteinExistence type="inferred from homology"/>
<evidence type="ECO:0000256" key="7">
    <source>
        <dbReference type="PROSITE-ProRule" id="PRU00023"/>
    </source>
</evidence>
<protein>
    <recommendedName>
        <fullName evidence="8">Palmitoyltransferase</fullName>
        <ecNumber evidence="8">2.3.1.225</ecNumber>
    </recommendedName>
</protein>
<sequence length="701" mass="78037">MNTSPWFPVHQPTDKETPANTLNELLYTKARLLNWDQLVRPYYRPWFQLSKIAFQFPKPGMWAFTRQPVVCPTETVKGSCIGYADSNCDFNLDDLLTTCTQRVGVSVLLAKLGRMEGSALPESADWLQSRSLRTGLTLLQVACSRNFPLLAAMLLEAGVDPNATTTADGSTAAHFAAGAGNPFLLHLLSLYGGNLNMADAKGKVPAHIAAENGNAHALVWLLDVEKVCTLDVKDNLGRTPLHLACLQGDRIILECLLASLHHSGPWMTAATVKASITDPILCQDNLGNTCLHAAFVEHSTPSRNRTQRRAVGRAIFWTLLSNASESAAPLLASRNHLGQRPLESFISSVRTRQWAFHGLLLLSTHALAFLRPPNIPVALTLFQYLLTGLHFLVPLLLAVFAYLGQWVMTSVLPVYVTAGLLAVLVTRQHHRTCDGTEQQNPLFCGLFFSVVVCVSFYDLLHFQPSLEGTLGWVRFLPGCLGYPLWFATFGALCLVDPGRLVPQHIFRNGFAHLVESSTIVFLSAVKDLMANPTLPTKLPELPNYSERYCPSCDVLLPSVDVYVKHCRLCKCCYVDHDHHCLFLYNCVAGRNFRLFLFFLLLTVLLALVFSVVALIYACQRCGLDEKVDENYPGAYKVYLLVSCTLHTLPCLSVLLLVSVTGVFWLIVFIRRQFTQFTHQYSLLIDRFGLWRVLLGLHRPQV</sequence>
<comment type="catalytic activity">
    <reaction evidence="8">
        <text>L-cysteinyl-[protein] + hexadecanoyl-CoA = S-hexadecanoyl-L-cysteinyl-[protein] + CoA</text>
        <dbReference type="Rhea" id="RHEA:36683"/>
        <dbReference type="Rhea" id="RHEA-COMP:10131"/>
        <dbReference type="Rhea" id="RHEA-COMP:11032"/>
        <dbReference type="ChEBI" id="CHEBI:29950"/>
        <dbReference type="ChEBI" id="CHEBI:57287"/>
        <dbReference type="ChEBI" id="CHEBI:57379"/>
        <dbReference type="ChEBI" id="CHEBI:74151"/>
        <dbReference type="EC" id="2.3.1.225"/>
    </reaction>
</comment>
<reference evidence="10" key="1">
    <citation type="submission" date="2016-01" db="EMBL/GenBank/DDBJ databases">
        <title>Reference transcriptome for the parasite Schistocephalus solidus: insights into the molecular evolution of parasitism.</title>
        <authorList>
            <person name="Hebert F.O."/>
            <person name="Grambauer S."/>
            <person name="Barber I."/>
            <person name="Landry C.R."/>
            <person name="Aubin-Horth N."/>
        </authorList>
    </citation>
    <scope>NUCLEOTIDE SEQUENCE</scope>
</reference>
<evidence type="ECO:0000313" key="10">
    <source>
        <dbReference type="EMBL" id="JAP57035.1"/>
    </source>
</evidence>
<comment type="similarity">
    <text evidence="8">Belongs to the DHHC palmitoyltransferase family.</text>
</comment>
<evidence type="ECO:0000256" key="5">
    <source>
        <dbReference type="ARBA" id="ARBA00023043"/>
    </source>
</evidence>
<dbReference type="GO" id="GO:0016020">
    <property type="term" value="C:membrane"/>
    <property type="evidence" value="ECO:0007669"/>
    <property type="project" value="UniProtKB-SubCell"/>
</dbReference>
<feature type="transmembrane region" description="Helical" evidence="8">
    <location>
        <begin position="472"/>
        <end position="495"/>
    </location>
</feature>
<keyword evidence="2 8" id="KW-0812">Transmembrane</keyword>
<dbReference type="PROSITE" id="PS50088">
    <property type="entry name" value="ANK_REPEAT"/>
    <property type="match status" value="2"/>
</dbReference>
<dbReference type="Pfam" id="PF12796">
    <property type="entry name" value="Ank_2"/>
    <property type="match status" value="1"/>
</dbReference>
<dbReference type="GO" id="GO:0019706">
    <property type="term" value="F:protein-cysteine S-palmitoyltransferase activity"/>
    <property type="evidence" value="ECO:0007669"/>
    <property type="project" value="UniProtKB-EC"/>
</dbReference>
<evidence type="ECO:0000256" key="8">
    <source>
        <dbReference type="RuleBase" id="RU079119"/>
    </source>
</evidence>
<feature type="domain" description="Palmitoyltransferase DHHC" evidence="9">
    <location>
        <begin position="544"/>
        <end position="674"/>
    </location>
</feature>
<feature type="repeat" description="ANK" evidence="7">
    <location>
        <begin position="236"/>
        <end position="257"/>
    </location>
</feature>
<keyword evidence="4 8" id="KW-1133">Transmembrane helix</keyword>
<dbReference type="PANTHER" id="PTHR24161:SF118">
    <property type="entry name" value="PALMITOYLTRANSFERASE"/>
    <property type="match status" value="1"/>
</dbReference>
<dbReference type="InterPro" id="IPR001594">
    <property type="entry name" value="Palmitoyltrfase_DHHC"/>
</dbReference>
<name>A0A0X3PYV7_SCHSO</name>
<feature type="transmembrane region" description="Helical" evidence="8">
    <location>
        <begin position="442"/>
        <end position="460"/>
    </location>
</feature>
<comment type="caution">
    <text evidence="8">Lacks conserved residue(s) required for the propagation of feature annotation.</text>
</comment>
<evidence type="ECO:0000256" key="2">
    <source>
        <dbReference type="ARBA" id="ARBA00022692"/>
    </source>
</evidence>
<feature type="transmembrane region" description="Helical" evidence="8">
    <location>
        <begin position="406"/>
        <end position="426"/>
    </location>
</feature>
<evidence type="ECO:0000256" key="6">
    <source>
        <dbReference type="ARBA" id="ARBA00023136"/>
    </source>
</evidence>
<keyword evidence="8" id="KW-0012">Acyltransferase</keyword>
<feature type="transmembrane region" description="Helical" evidence="8">
    <location>
        <begin position="377"/>
        <end position="400"/>
    </location>
</feature>
<organism evidence="10">
    <name type="scientific">Schistocephalus solidus</name>
    <name type="common">Tapeworm</name>
    <dbReference type="NCBI Taxonomy" id="70667"/>
    <lineage>
        <taxon>Eukaryota</taxon>
        <taxon>Metazoa</taxon>
        <taxon>Spiralia</taxon>
        <taxon>Lophotrochozoa</taxon>
        <taxon>Platyhelminthes</taxon>
        <taxon>Cestoda</taxon>
        <taxon>Eucestoda</taxon>
        <taxon>Diphyllobothriidea</taxon>
        <taxon>Diphyllobothriidae</taxon>
        <taxon>Schistocephalus</taxon>
    </lineage>
</organism>
<keyword evidence="5 7" id="KW-0040">ANK repeat</keyword>
<feature type="transmembrane region" description="Helical" evidence="8">
    <location>
        <begin position="637"/>
        <end position="669"/>
    </location>
</feature>
<evidence type="ECO:0000256" key="4">
    <source>
        <dbReference type="ARBA" id="ARBA00022989"/>
    </source>
</evidence>
<feature type="transmembrane region" description="Helical" evidence="8">
    <location>
        <begin position="354"/>
        <end position="370"/>
    </location>
</feature>
<feature type="repeat" description="ANK" evidence="7">
    <location>
        <begin position="168"/>
        <end position="200"/>
    </location>
</feature>
<evidence type="ECO:0000256" key="3">
    <source>
        <dbReference type="ARBA" id="ARBA00022737"/>
    </source>
</evidence>
<comment type="subcellular location">
    <subcellularLocation>
        <location evidence="1">Membrane</location>
        <topology evidence="1">Multi-pass membrane protein</topology>
    </subcellularLocation>
</comment>
<accession>A0A0X3PYV7</accession>
<dbReference type="PANTHER" id="PTHR24161">
    <property type="entry name" value="ANK_REP_REGION DOMAIN-CONTAINING PROTEIN-RELATED"/>
    <property type="match status" value="1"/>
</dbReference>
<dbReference type="InterPro" id="IPR036770">
    <property type="entry name" value="Ankyrin_rpt-contain_sf"/>
</dbReference>
<dbReference type="SMART" id="SM00248">
    <property type="entry name" value="ANK"/>
    <property type="match status" value="4"/>
</dbReference>
<evidence type="ECO:0000259" key="9">
    <source>
        <dbReference type="Pfam" id="PF01529"/>
    </source>
</evidence>
<dbReference type="Gene3D" id="1.25.40.20">
    <property type="entry name" value="Ankyrin repeat-containing domain"/>
    <property type="match status" value="2"/>
</dbReference>
<dbReference type="EC" id="2.3.1.225" evidence="8"/>
<dbReference type="PROSITE" id="PS50297">
    <property type="entry name" value="ANK_REP_REGION"/>
    <property type="match status" value="1"/>
</dbReference>
<keyword evidence="8 10" id="KW-0808">Transferase</keyword>
<dbReference type="InterPro" id="IPR002110">
    <property type="entry name" value="Ankyrin_rpt"/>
</dbReference>
<dbReference type="PROSITE" id="PS50216">
    <property type="entry name" value="DHHC"/>
    <property type="match status" value="1"/>
</dbReference>
<keyword evidence="3" id="KW-0677">Repeat</keyword>
<gene>
    <name evidence="10" type="primary">AKR1</name>
    <name evidence="10" type="ORF">TR119951</name>
</gene>
<keyword evidence="6 8" id="KW-0472">Membrane</keyword>